<dbReference type="Pfam" id="PF04717">
    <property type="entry name" value="Phage_base_V"/>
    <property type="match status" value="1"/>
</dbReference>
<dbReference type="AlphaFoldDB" id="A0A243WGC2"/>
<dbReference type="SUPFAM" id="SSF69255">
    <property type="entry name" value="gp5 N-terminal domain-like"/>
    <property type="match status" value="1"/>
</dbReference>
<dbReference type="SUPFAM" id="SSF69349">
    <property type="entry name" value="Phage fibre proteins"/>
    <property type="match status" value="1"/>
</dbReference>
<dbReference type="Gene3D" id="2.30.110.50">
    <property type="match status" value="2"/>
</dbReference>
<comment type="caution">
    <text evidence="2">The sequence shown here is derived from an EMBL/GenBank/DDBJ whole genome shotgun (WGS) entry which is preliminary data.</text>
</comment>
<feature type="domain" description="Gp5/Type VI secretion system Vgr protein OB-fold" evidence="1">
    <location>
        <begin position="351"/>
        <end position="428"/>
    </location>
</feature>
<dbReference type="Gene3D" id="2.40.50.230">
    <property type="entry name" value="Gp5 N-terminal domain"/>
    <property type="match status" value="1"/>
</dbReference>
<dbReference type="InterPro" id="IPR006531">
    <property type="entry name" value="Gp5/Vgr_OB"/>
</dbReference>
<dbReference type="SUPFAM" id="SSF69279">
    <property type="entry name" value="Phage tail proteins"/>
    <property type="match status" value="2"/>
</dbReference>
<keyword evidence="3" id="KW-1185">Reference proteome</keyword>
<dbReference type="Proteomes" id="UP000194873">
    <property type="component" value="Unassembled WGS sequence"/>
</dbReference>
<protein>
    <recommendedName>
        <fullName evidence="1">Gp5/Type VI secretion system Vgr protein OB-fold domain-containing protein</fullName>
    </recommendedName>
</protein>
<name>A0A243WGC2_9BACT</name>
<dbReference type="Gene3D" id="3.55.50.10">
    <property type="entry name" value="Baseplate protein-like domains"/>
    <property type="match status" value="1"/>
</dbReference>
<evidence type="ECO:0000259" key="1">
    <source>
        <dbReference type="Pfam" id="PF04717"/>
    </source>
</evidence>
<dbReference type="Pfam" id="PF05954">
    <property type="entry name" value="Phage_GPD"/>
    <property type="match status" value="1"/>
</dbReference>
<proteinExistence type="predicted"/>
<sequence>MPSYANHKTTISIEGTTLTTFQTLSISQSIHTQHQFEVAFEYEQVEASFTFKSSAIQELAGKNISIKIESIDSATAKLTFNGVITEAELVQHDQAFLGSMIVRGYGLPYKLATVPGISLYTEMSVKDLVTNCLSAYSSPKEVSAPLGPSHVIPYAVRYRETYWNFLRRLAYDYGAWFYYDGVKLHFTTTPGGTPVPLTFGLDMSNLRSGTRTAPQFVSHYDYFSADDTEAAAQGTANASLFVAPAENAQLGYRRSLAAADVKQFASNRSASFGADSSYVAGDSEVPGISVGTTVRISDQRSGAPLGDFNVIEVTHHIDKAQRYRNHFQAIPATVKVMPPGPLERPVCAPQLGKVMDNKDPKKLGRVQVQLQWMKTSEKTPWLRVLAPHYGLDAKQEKSRGFLFVPEVEDQVMVGFQNGDPERPFVFGAMPHGKNAAVADPAKEHHLSVSSGTTITFLDTQTKHELHLQVDDKNLITIVVDNGQGTITLNASKSLVLKATQEITLDAPKIAITGDNVTIKGTAKTAISGAAVEVKADAELKASAATVKVAGTGMATLESSGITTVKGSVVMIN</sequence>
<gene>
    <name evidence="2" type="ORF">BXP70_08540</name>
</gene>
<accession>A0A243WGC2</accession>
<reference evidence="2 3" key="1">
    <citation type="submission" date="2017-01" db="EMBL/GenBank/DDBJ databases">
        <title>A new Hymenobacter.</title>
        <authorList>
            <person name="Liang Y."/>
            <person name="Feng F."/>
        </authorList>
    </citation>
    <scope>NUCLEOTIDE SEQUENCE [LARGE SCALE GENOMIC DNA]</scope>
    <source>
        <strain evidence="2">MIMBbqt21</strain>
    </source>
</reference>
<dbReference type="InterPro" id="IPR037026">
    <property type="entry name" value="Vgr_OB-fold_dom_sf"/>
</dbReference>
<organism evidence="2 3">
    <name type="scientific">Hymenobacter crusticola</name>
    <dbReference type="NCBI Taxonomy" id="1770526"/>
    <lineage>
        <taxon>Bacteria</taxon>
        <taxon>Pseudomonadati</taxon>
        <taxon>Bacteroidota</taxon>
        <taxon>Cytophagia</taxon>
        <taxon>Cytophagales</taxon>
        <taxon>Hymenobacteraceae</taxon>
        <taxon>Hymenobacter</taxon>
    </lineage>
</organism>
<evidence type="ECO:0000313" key="3">
    <source>
        <dbReference type="Proteomes" id="UP000194873"/>
    </source>
</evidence>
<dbReference type="EMBL" id="MTSE01000003">
    <property type="protein sequence ID" value="OUJ74793.1"/>
    <property type="molecule type" value="Genomic_DNA"/>
</dbReference>
<evidence type="ECO:0000313" key="2">
    <source>
        <dbReference type="EMBL" id="OUJ74793.1"/>
    </source>
</evidence>
<dbReference type="RefSeq" id="WP_179197627.1">
    <property type="nucleotide sequence ID" value="NZ_MTSE01000003.1"/>
</dbReference>